<feature type="transmembrane region" description="Helical" evidence="1">
    <location>
        <begin position="58"/>
        <end position="81"/>
    </location>
</feature>
<keyword evidence="1" id="KW-0472">Membrane</keyword>
<feature type="transmembrane region" description="Helical" evidence="1">
    <location>
        <begin position="250"/>
        <end position="272"/>
    </location>
</feature>
<keyword evidence="3" id="KW-1185">Reference proteome</keyword>
<dbReference type="EMBL" id="JAGXOE010000047">
    <property type="protein sequence ID" value="MBS4103000.1"/>
    <property type="molecule type" value="Genomic_DNA"/>
</dbReference>
<protein>
    <submittedName>
        <fullName evidence="2">Uncharacterized protein</fullName>
    </submittedName>
</protein>
<keyword evidence="1" id="KW-0812">Transmembrane</keyword>
<evidence type="ECO:0000256" key="1">
    <source>
        <dbReference type="SAM" id="Phobius"/>
    </source>
</evidence>
<proteinExistence type="predicted"/>
<dbReference type="Proteomes" id="UP000676853">
    <property type="component" value="Unassembled WGS sequence"/>
</dbReference>
<evidence type="ECO:0000313" key="3">
    <source>
        <dbReference type="Proteomes" id="UP000676853"/>
    </source>
</evidence>
<reference evidence="2 3" key="1">
    <citation type="submission" date="2021-04" db="EMBL/GenBank/DDBJ databases">
        <title>Whole genome sequence analysis of a thiophenic sulfur metabolizing bacteria.</title>
        <authorList>
            <person name="Akhtar N."/>
            <person name="Akram J."/>
            <person name="Aslam A."/>
        </authorList>
    </citation>
    <scope>NUCLEOTIDE SEQUENCE [LARGE SCALE GENOMIC DNA]</scope>
    <source>
        <strain evidence="2 3">3OW</strain>
    </source>
</reference>
<keyword evidence="1" id="KW-1133">Transmembrane helix</keyword>
<name>A0ABS5NG42_TSUPA</name>
<evidence type="ECO:0000313" key="2">
    <source>
        <dbReference type="EMBL" id="MBS4103000.1"/>
    </source>
</evidence>
<sequence>MKLTTPTGQRWYPSQGYLWWIGVTLALITAGVLCVDVTAVYVIGVWTGLVEQDGQFRLIAQWSTTLLVPLLQLAAGAIGLLSSLTPGQHIVGANTFTALARGVTSVPQVRRCAAVYALLMLSLIEEVHAVGGPVAATAVIVGTAVIGTAVMVDVDRRWWKILWRSAAAPMYPADAVAGARDEMTKDVFDRLGRQWERPEAVSDLGRVHLYIEKARRTASVYRYTGQLLFVVGGGFVATTLIWYFGGRAPLNGWSALVTMLPIAVAMSGFHLIQRAELYAEALAAYMARVEAL</sequence>
<dbReference type="RefSeq" id="WP_212554523.1">
    <property type="nucleotide sequence ID" value="NZ_JAGXOE010000047.1"/>
</dbReference>
<feature type="transmembrane region" description="Helical" evidence="1">
    <location>
        <begin position="223"/>
        <end position="244"/>
    </location>
</feature>
<gene>
    <name evidence="2" type="ORF">KFZ73_17360</name>
</gene>
<organism evidence="2 3">
    <name type="scientific">Tsukamurella paurometabola</name>
    <name type="common">Corynebacterium paurometabolum</name>
    <dbReference type="NCBI Taxonomy" id="2061"/>
    <lineage>
        <taxon>Bacteria</taxon>
        <taxon>Bacillati</taxon>
        <taxon>Actinomycetota</taxon>
        <taxon>Actinomycetes</taxon>
        <taxon>Mycobacteriales</taxon>
        <taxon>Tsukamurellaceae</taxon>
        <taxon>Tsukamurella</taxon>
    </lineage>
</organism>
<comment type="caution">
    <text evidence="2">The sequence shown here is derived from an EMBL/GenBank/DDBJ whole genome shotgun (WGS) entry which is preliminary data.</text>
</comment>
<feature type="transmembrane region" description="Helical" evidence="1">
    <location>
        <begin position="17"/>
        <end position="46"/>
    </location>
</feature>
<feature type="transmembrane region" description="Helical" evidence="1">
    <location>
        <begin position="130"/>
        <end position="154"/>
    </location>
</feature>
<accession>A0ABS5NG42</accession>